<dbReference type="PANTHER" id="PTHR35910">
    <property type="entry name" value="2EXR DOMAIN-CONTAINING PROTEIN"/>
    <property type="match status" value="1"/>
</dbReference>
<organism evidence="2 3">
    <name type="scientific">Oculimacula yallundae</name>
    <dbReference type="NCBI Taxonomy" id="86028"/>
    <lineage>
        <taxon>Eukaryota</taxon>
        <taxon>Fungi</taxon>
        <taxon>Dikarya</taxon>
        <taxon>Ascomycota</taxon>
        <taxon>Pezizomycotina</taxon>
        <taxon>Leotiomycetes</taxon>
        <taxon>Helotiales</taxon>
        <taxon>Ploettnerulaceae</taxon>
        <taxon>Oculimacula</taxon>
    </lineage>
</organism>
<dbReference type="InterPro" id="IPR045518">
    <property type="entry name" value="2EXR"/>
</dbReference>
<dbReference type="Proteomes" id="UP001595075">
    <property type="component" value="Unassembled WGS sequence"/>
</dbReference>
<protein>
    <recommendedName>
        <fullName evidence="1">2EXR domain-containing protein</fullName>
    </recommendedName>
</protein>
<sequence>MVLTHLANSTLLRLLPSSRSRSTEEPQHFHQFSRLPIELRLKIWRYAAYPRLVTLHLHDKNPALFVGEDRYEGYRPNWTPRAGTTASKYMDYPLFIPGPIERVPPIEGFRNPPTSPRHVVVTLCSNSNPCGCNSFPPKTKNSLPAPEVLLVCRESRYEILPYYRRYFEHEYDSWGSQVLHPISQFKKPRRLSAEVSRAGITFAPTIDALHIYLNVASIGDVMGINRFAGIVAKQIPDVQRVVLSIHVSIRRYRTVGRDRSQLWRTWGSTGWWVPVNHLVNMPALEEVVLVIPKSVKMLPAEWKIRTKDQWIDELALVEDEWPAGWKRKIPSLRFVSSVQEV</sequence>
<accession>A0ABR4CC98</accession>
<gene>
    <name evidence="2" type="ORF">VTL71DRAFT_1977</name>
</gene>
<proteinExistence type="predicted"/>
<dbReference type="EMBL" id="JAZHXI010000010">
    <property type="protein sequence ID" value="KAL2067552.1"/>
    <property type="molecule type" value="Genomic_DNA"/>
</dbReference>
<dbReference type="Pfam" id="PF20150">
    <property type="entry name" value="2EXR"/>
    <property type="match status" value="1"/>
</dbReference>
<feature type="domain" description="2EXR" evidence="1">
    <location>
        <begin position="29"/>
        <end position="207"/>
    </location>
</feature>
<keyword evidence="3" id="KW-1185">Reference proteome</keyword>
<evidence type="ECO:0000259" key="1">
    <source>
        <dbReference type="Pfam" id="PF20150"/>
    </source>
</evidence>
<evidence type="ECO:0000313" key="2">
    <source>
        <dbReference type="EMBL" id="KAL2067552.1"/>
    </source>
</evidence>
<dbReference type="PANTHER" id="PTHR35910:SF6">
    <property type="entry name" value="2EXR DOMAIN-CONTAINING PROTEIN"/>
    <property type="match status" value="1"/>
</dbReference>
<name>A0ABR4CC98_9HELO</name>
<reference evidence="2 3" key="1">
    <citation type="journal article" date="2024" name="Commun. Biol.">
        <title>Comparative genomic analysis of thermophilic fungi reveals convergent evolutionary adaptations and gene losses.</title>
        <authorList>
            <person name="Steindorff A.S."/>
            <person name="Aguilar-Pontes M.V."/>
            <person name="Robinson A.J."/>
            <person name="Andreopoulos B."/>
            <person name="LaButti K."/>
            <person name="Kuo A."/>
            <person name="Mondo S."/>
            <person name="Riley R."/>
            <person name="Otillar R."/>
            <person name="Haridas S."/>
            <person name="Lipzen A."/>
            <person name="Grimwood J."/>
            <person name="Schmutz J."/>
            <person name="Clum A."/>
            <person name="Reid I.D."/>
            <person name="Moisan M.C."/>
            <person name="Butler G."/>
            <person name="Nguyen T.T.M."/>
            <person name="Dewar K."/>
            <person name="Conant G."/>
            <person name="Drula E."/>
            <person name="Henrissat B."/>
            <person name="Hansel C."/>
            <person name="Singer S."/>
            <person name="Hutchinson M.I."/>
            <person name="de Vries R.P."/>
            <person name="Natvig D.O."/>
            <person name="Powell A.J."/>
            <person name="Tsang A."/>
            <person name="Grigoriev I.V."/>
        </authorList>
    </citation>
    <scope>NUCLEOTIDE SEQUENCE [LARGE SCALE GENOMIC DNA]</scope>
    <source>
        <strain evidence="2 3">CBS 494.80</strain>
    </source>
</reference>
<evidence type="ECO:0000313" key="3">
    <source>
        <dbReference type="Proteomes" id="UP001595075"/>
    </source>
</evidence>
<comment type="caution">
    <text evidence="2">The sequence shown here is derived from an EMBL/GenBank/DDBJ whole genome shotgun (WGS) entry which is preliminary data.</text>
</comment>